<feature type="domain" description="TrmE-type G" evidence="1">
    <location>
        <begin position="122"/>
        <end position="266"/>
    </location>
</feature>
<dbReference type="AlphaFoldDB" id="A0A382KJZ1"/>
<organism evidence="2">
    <name type="scientific">marine metagenome</name>
    <dbReference type="NCBI Taxonomy" id="408172"/>
    <lineage>
        <taxon>unclassified sequences</taxon>
        <taxon>metagenomes</taxon>
        <taxon>ecological metagenomes</taxon>
    </lineage>
</organism>
<dbReference type="InterPro" id="IPR006073">
    <property type="entry name" value="GTP-bd"/>
</dbReference>
<dbReference type="GO" id="GO:0030488">
    <property type="term" value="P:tRNA methylation"/>
    <property type="evidence" value="ECO:0007669"/>
    <property type="project" value="TreeGrafter"/>
</dbReference>
<dbReference type="GO" id="GO:0005525">
    <property type="term" value="F:GTP binding"/>
    <property type="evidence" value="ECO:0007669"/>
    <property type="project" value="InterPro"/>
</dbReference>
<dbReference type="InterPro" id="IPR005225">
    <property type="entry name" value="Small_GTP-bd"/>
</dbReference>
<dbReference type="PROSITE" id="PS51709">
    <property type="entry name" value="G_TRME"/>
    <property type="match status" value="1"/>
</dbReference>
<dbReference type="EMBL" id="UINC01081184">
    <property type="protein sequence ID" value="SVC24790.1"/>
    <property type="molecule type" value="Genomic_DNA"/>
</dbReference>
<dbReference type="Pfam" id="PF12631">
    <property type="entry name" value="MnmE_helical"/>
    <property type="match status" value="1"/>
</dbReference>
<protein>
    <recommendedName>
        <fullName evidence="1">TrmE-type G domain-containing protein</fullName>
    </recommendedName>
</protein>
<evidence type="ECO:0000259" key="1">
    <source>
        <dbReference type="PROSITE" id="PS51709"/>
    </source>
</evidence>
<proteinExistence type="predicted"/>
<reference evidence="2" key="1">
    <citation type="submission" date="2018-05" db="EMBL/GenBank/DDBJ databases">
        <authorList>
            <person name="Lanie J.A."/>
            <person name="Ng W.-L."/>
            <person name="Kazmierczak K.M."/>
            <person name="Andrzejewski T.M."/>
            <person name="Davidsen T.M."/>
            <person name="Wayne K.J."/>
            <person name="Tettelin H."/>
            <person name="Glass J.I."/>
            <person name="Rusch D."/>
            <person name="Podicherti R."/>
            <person name="Tsui H.-C.T."/>
            <person name="Winkler M.E."/>
        </authorList>
    </citation>
    <scope>NUCLEOTIDE SEQUENCE</scope>
</reference>
<dbReference type="InterPro" id="IPR031168">
    <property type="entry name" value="G_TrmE"/>
</dbReference>
<dbReference type="PANTHER" id="PTHR42714:SF2">
    <property type="entry name" value="TRNA MODIFICATION GTPASE GTPBP3, MITOCHONDRIAL"/>
    <property type="match status" value="1"/>
</dbReference>
<name>A0A382KJZ1_9ZZZZ</name>
<dbReference type="CDD" id="cd04164">
    <property type="entry name" value="trmE"/>
    <property type="match status" value="1"/>
</dbReference>
<dbReference type="GO" id="GO:0005829">
    <property type="term" value="C:cytosol"/>
    <property type="evidence" value="ECO:0007669"/>
    <property type="project" value="TreeGrafter"/>
</dbReference>
<evidence type="ECO:0000313" key="2">
    <source>
        <dbReference type="EMBL" id="SVC24790.1"/>
    </source>
</evidence>
<dbReference type="PRINTS" id="PR00326">
    <property type="entry name" value="GTP1OBG"/>
</dbReference>
<dbReference type="InterPro" id="IPR027368">
    <property type="entry name" value="MnmE_dom2"/>
</dbReference>
<dbReference type="InterPro" id="IPR027266">
    <property type="entry name" value="TrmE/GcvT-like"/>
</dbReference>
<dbReference type="PANTHER" id="PTHR42714">
    <property type="entry name" value="TRNA MODIFICATION GTPASE GTPBP3"/>
    <property type="match status" value="1"/>
</dbReference>
<dbReference type="Gene3D" id="3.40.50.300">
    <property type="entry name" value="P-loop containing nucleotide triphosphate hydrolases"/>
    <property type="match status" value="1"/>
</dbReference>
<dbReference type="Gene3D" id="3.30.1360.120">
    <property type="entry name" value="Probable tRNA modification gtpase trme, domain 1"/>
    <property type="match status" value="1"/>
</dbReference>
<dbReference type="NCBIfam" id="TIGR00231">
    <property type="entry name" value="small_GTP"/>
    <property type="match status" value="1"/>
</dbReference>
<sequence length="345" mass="38013">MSTFLNFGLRLADPGEFTKRAFLNGKLDLVQAESVAQLISSRSVRAAELTNRAFSGDLSNRLDSLRNDIMLLLSACEYGLDISEEDFNADFNISSLLTINNISTKCKLFLEGFNENRYYISGARVVISGKPNVGKSTLFNALIGAERAITSERPGTTRDYIETELTINSVPVQLFDTAGLRESCDVVELEGVRRALSVKNNCDLLLEVHDTVDYIDPTDHIIHILNKSDLHNINLTPKDIGGFLYLSAKTGDGIGALKSAIYSALTGGAPSQVDISLITKRQADSMARCHQHLLNGASFFKENNPEYELVSFELREAIKQIDVILGATYPDDILSKIFDEFCVGK</sequence>
<gene>
    <name evidence="2" type="ORF">METZ01_LOCUS277644</name>
</gene>
<dbReference type="InterPro" id="IPR027417">
    <property type="entry name" value="P-loop_NTPase"/>
</dbReference>
<dbReference type="GO" id="GO:0002098">
    <property type="term" value="P:tRNA wobble uridine modification"/>
    <property type="evidence" value="ECO:0007669"/>
    <property type="project" value="TreeGrafter"/>
</dbReference>
<dbReference type="Pfam" id="PF01926">
    <property type="entry name" value="MMR_HSR1"/>
    <property type="match status" value="1"/>
</dbReference>
<dbReference type="SUPFAM" id="SSF52540">
    <property type="entry name" value="P-loop containing nucleoside triphosphate hydrolases"/>
    <property type="match status" value="1"/>
</dbReference>
<dbReference type="InterPro" id="IPR025867">
    <property type="entry name" value="MnmE_helical"/>
</dbReference>
<accession>A0A382KJZ1</accession>
<dbReference type="Gene3D" id="1.20.120.430">
    <property type="entry name" value="tRNA modification GTPase MnmE domain 2"/>
    <property type="match status" value="1"/>
</dbReference>